<accession>A0A6H9WSH7</accession>
<feature type="region of interest" description="Disordered" evidence="1">
    <location>
        <begin position="1"/>
        <end position="20"/>
    </location>
</feature>
<name>A0A6H9WSH7_9MICO</name>
<dbReference type="Pfam" id="PF01882">
    <property type="entry name" value="DUF58"/>
    <property type="match status" value="1"/>
</dbReference>
<evidence type="ECO:0000313" key="5">
    <source>
        <dbReference type="Proteomes" id="UP000431744"/>
    </source>
</evidence>
<organism evidence="4 5">
    <name type="scientific">Pseudoclavibacter endophyticus</name>
    <dbReference type="NCBI Taxonomy" id="1778590"/>
    <lineage>
        <taxon>Bacteria</taxon>
        <taxon>Bacillati</taxon>
        <taxon>Actinomycetota</taxon>
        <taxon>Actinomycetes</taxon>
        <taxon>Micrococcales</taxon>
        <taxon>Microbacteriaceae</taxon>
        <taxon>Pseudoclavibacter</taxon>
    </lineage>
</organism>
<keyword evidence="2" id="KW-0812">Transmembrane</keyword>
<dbReference type="AlphaFoldDB" id="A0A6H9WSH7"/>
<dbReference type="InterPro" id="IPR002881">
    <property type="entry name" value="DUF58"/>
</dbReference>
<protein>
    <submittedName>
        <fullName evidence="4">DUF58 domain-containing protein</fullName>
    </submittedName>
</protein>
<gene>
    <name evidence="4" type="ORF">F8O04_03195</name>
</gene>
<dbReference type="OrthoDB" id="9812729at2"/>
<reference evidence="4 5" key="1">
    <citation type="submission" date="2019-09" db="EMBL/GenBank/DDBJ databases">
        <title>Phylogeny of genus Pseudoclavibacter and closely related genus.</title>
        <authorList>
            <person name="Li Y."/>
        </authorList>
    </citation>
    <scope>NUCLEOTIDE SEQUENCE [LARGE SCALE GENOMIC DNA]</scope>
    <source>
        <strain evidence="4 5">EGI 60007</strain>
    </source>
</reference>
<dbReference type="EMBL" id="WBJY01000001">
    <property type="protein sequence ID" value="KAB1649294.1"/>
    <property type="molecule type" value="Genomic_DNA"/>
</dbReference>
<evidence type="ECO:0000256" key="2">
    <source>
        <dbReference type="SAM" id="Phobius"/>
    </source>
</evidence>
<feature type="transmembrane region" description="Helical" evidence="2">
    <location>
        <begin position="32"/>
        <end position="49"/>
    </location>
</feature>
<keyword evidence="2" id="KW-0472">Membrane</keyword>
<keyword evidence="2" id="KW-1133">Transmembrane helix</keyword>
<feature type="region of interest" description="Disordered" evidence="1">
    <location>
        <begin position="464"/>
        <end position="484"/>
    </location>
</feature>
<dbReference type="Proteomes" id="UP000431744">
    <property type="component" value="Unassembled WGS sequence"/>
</dbReference>
<sequence length="484" mass="52368">MTTPLAPPSRSASNRTGGEVAVAKRLRPTRRAVGMLVVGMLFVVAAVLFGRAEFIALGAFLVALPACTYALRALFKPRLELERQIFPSTIAVGDRLRVIAEVRNRSIVALEPATYVDLTPGAAVSSIGGVMPQVGSRLRRSERHRRRRVAYTLTTMRRGVHDIGPLLLENIDGLGLTRRVIRVGDPESVEVWPHVHDIDSLDVPATRHGGEVEAGIAAAGDSDDVLTREYRRGDAMRRVHWRATARADDLRVRQEEHHAEVSSLIILDTTRSPIDDDADAEPVTIFDMMDAPEQARGARIDPVFEHCVSVAASVAVRLHELGYETELFETNEFLDGADDPRLGGLRVASKDSMSSLMRHLMHTQPNALGDTPERPSTVGHIAQRALRIGRAPIVYVHRELAGDDLAAIRDLGRVGTPAIAVIVGDHAGPATPSGKRVAGVQRDFAREGWEVVVMSTAHADPWASASRVGAPRGGARPAAKGAHA</sequence>
<proteinExistence type="predicted"/>
<keyword evidence="5" id="KW-1185">Reference proteome</keyword>
<dbReference type="PANTHER" id="PTHR34351:SF1">
    <property type="entry name" value="SLR1927 PROTEIN"/>
    <property type="match status" value="1"/>
</dbReference>
<feature type="domain" description="DUF58" evidence="3">
    <location>
        <begin position="227"/>
        <end position="272"/>
    </location>
</feature>
<evidence type="ECO:0000256" key="1">
    <source>
        <dbReference type="SAM" id="MobiDB-lite"/>
    </source>
</evidence>
<evidence type="ECO:0000313" key="4">
    <source>
        <dbReference type="EMBL" id="KAB1649294.1"/>
    </source>
</evidence>
<evidence type="ECO:0000259" key="3">
    <source>
        <dbReference type="Pfam" id="PF01882"/>
    </source>
</evidence>
<dbReference type="RefSeq" id="WP_158027886.1">
    <property type="nucleotide sequence ID" value="NZ_BMHG01000001.1"/>
</dbReference>
<comment type="caution">
    <text evidence="4">The sequence shown here is derived from an EMBL/GenBank/DDBJ whole genome shotgun (WGS) entry which is preliminary data.</text>
</comment>
<dbReference type="PANTHER" id="PTHR34351">
    <property type="entry name" value="SLR1927 PROTEIN-RELATED"/>
    <property type="match status" value="1"/>
</dbReference>